<dbReference type="CDD" id="cd01086">
    <property type="entry name" value="MetAP1"/>
    <property type="match status" value="1"/>
</dbReference>
<feature type="non-terminal residue" evidence="6">
    <location>
        <position position="1"/>
    </location>
</feature>
<dbReference type="PRINTS" id="PR00599">
    <property type="entry name" value="MAPEPTIDASE"/>
</dbReference>
<accession>A0A381R1I1</accession>
<dbReference type="GO" id="GO:0046872">
    <property type="term" value="F:metal ion binding"/>
    <property type="evidence" value="ECO:0007669"/>
    <property type="project" value="UniProtKB-KW"/>
</dbReference>
<proteinExistence type="inferred from homology"/>
<evidence type="ECO:0000256" key="4">
    <source>
        <dbReference type="ARBA" id="ARBA00022801"/>
    </source>
</evidence>
<keyword evidence="4" id="KW-0378">Hydrolase</keyword>
<reference evidence="6" key="1">
    <citation type="submission" date="2018-05" db="EMBL/GenBank/DDBJ databases">
        <authorList>
            <person name="Lanie J.A."/>
            <person name="Ng W.-L."/>
            <person name="Kazmierczak K.M."/>
            <person name="Andrzejewski T.M."/>
            <person name="Davidsen T.M."/>
            <person name="Wayne K.J."/>
            <person name="Tettelin H."/>
            <person name="Glass J.I."/>
            <person name="Rusch D."/>
            <person name="Podicherti R."/>
            <person name="Tsui H.-C.T."/>
            <person name="Winkler M.E."/>
        </authorList>
    </citation>
    <scope>NUCLEOTIDE SEQUENCE</scope>
</reference>
<evidence type="ECO:0000256" key="2">
    <source>
        <dbReference type="ARBA" id="ARBA00022670"/>
    </source>
</evidence>
<dbReference type="InterPro" id="IPR000994">
    <property type="entry name" value="Pept_M24"/>
</dbReference>
<dbReference type="Pfam" id="PF00557">
    <property type="entry name" value="Peptidase_M24"/>
    <property type="match status" value="1"/>
</dbReference>
<dbReference type="Gene3D" id="3.90.230.10">
    <property type="entry name" value="Creatinase/methionine aminopeptidase superfamily"/>
    <property type="match status" value="1"/>
</dbReference>
<dbReference type="GO" id="GO:0006508">
    <property type="term" value="P:proteolysis"/>
    <property type="evidence" value="ECO:0007669"/>
    <property type="project" value="UniProtKB-KW"/>
</dbReference>
<dbReference type="InterPro" id="IPR002467">
    <property type="entry name" value="Pept_M24A_MAP1"/>
</dbReference>
<dbReference type="EMBL" id="UINC01001603">
    <property type="protein sequence ID" value="SUZ84708.1"/>
    <property type="molecule type" value="Genomic_DNA"/>
</dbReference>
<dbReference type="AlphaFoldDB" id="A0A381R1I1"/>
<dbReference type="NCBIfam" id="TIGR00500">
    <property type="entry name" value="met_pdase_I"/>
    <property type="match status" value="1"/>
</dbReference>
<evidence type="ECO:0000259" key="5">
    <source>
        <dbReference type="Pfam" id="PF00557"/>
    </source>
</evidence>
<dbReference type="PANTHER" id="PTHR43330">
    <property type="entry name" value="METHIONINE AMINOPEPTIDASE"/>
    <property type="match status" value="1"/>
</dbReference>
<keyword evidence="2" id="KW-0645">Protease</keyword>
<evidence type="ECO:0000313" key="6">
    <source>
        <dbReference type="EMBL" id="SUZ84708.1"/>
    </source>
</evidence>
<dbReference type="SUPFAM" id="SSF55920">
    <property type="entry name" value="Creatinase/aminopeptidase"/>
    <property type="match status" value="1"/>
</dbReference>
<dbReference type="InterPro" id="IPR001714">
    <property type="entry name" value="Pept_M24_MAP"/>
</dbReference>
<keyword evidence="3" id="KW-0479">Metal-binding</keyword>
<keyword evidence="1" id="KW-0031">Aminopeptidase</keyword>
<dbReference type="PANTHER" id="PTHR43330:SF27">
    <property type="entry name" value="METHIONINE AMINOPEPTIDASE"/>
    <property type="match status" value="1"/>
</dbReference>
<sequence>VEMLAGYMKPGVSHSELDKLAEDYIRSRGARPAFKGYMGFPSTLCISVDDEVVHGIPSNRLLKNGQIVGIDCGAEKNGYYGDHAITFSIGFIDQKKQKLVDITRQSLMLGIKEAKAGNFVSDIGHAIQTYVEQNGFSVVRELVGHGIGTDLHEDPQIPNYGLPKQGYQLKEGMCIAIEPMVNMGTKEIMTDSDGWTVRTKDGKSSAHFEHTIAIQDGEAKILSTIQNNG</sequence>
<protein>
    <recommendedName>
        <fullName evidence="5">Peptidase M24 domain-containing protein</fullName>
    </recommendedName>
</protein>
<dbReference type="HAMAP" id="MF_01974">
    <property type="entry name" value="MetAP_1"/>
    <property type="match status" value="1"/>
</dbReference>
<dbReference type="GO" id="GO:0070006">
    <property type="term" value="F:metalloaminopeptidase activity"/>
    <property type="evidence" value="ECO:0007669"/>
    <property type="project" value="InterPro"/>
</dbReference>
<evidence type="ECO:0000256" key="3">
    <source>
        <dbReference type="ARBA" id="ARBA00022723"/>
    </source>
</evidence>
<evidence type="ECO:0000256" key="1">
    <source>
        <dbReference type="ARBA" id="ARBA00022438"/>
    </source>
</evidence>
<dbReference type="GO" id="GO:0005829">
    <property type="term" value="C:cytosol"/>
    <property type="evidence" value="ECO:0007669"/>
    <property type="project" value="TreeGrafter"/>
</dbReference>
<name>A0A381R1I1_9ZZZZ</name>
<feature type="domain" description="Peptidase M24" evidence="5">
    <location>
        <begin position="5"/>
        <end position="215"/>
    </location>
</feature>
<organism evidence="6">
    <name type="scientific">marine metagenome</name>
    <dbReference type="NCBI Taxonomy" id="408172"/>
    <lineage>
        <taxon>unclassified sequences</taxon>
        <taxon>metagenomes</taxon>
        <taxon>ecological metagenomes</taxon>
    </lineage>
</organism>
<dbReference type="InterPro" id="IPR036005">
    <property type="entry name" value="Creatinase/aminopeptidase-like"/>
</dbReference>
<gene>
    <name evidence="6" type="ORF">METZ01_LOCUS37562</name>
</gene>